<evidence type="ECO:0000313" key="2">
    <source>
        <dbReference type="Proteomes" id="UP001138997"/>
    </source>
</evidence>
<organism evidence="1 2">
    <name type="scientific">Kineosporia babensis</name>
    <dbReference type="NCBI Taxonomy" id="499548"/>
    <lineage>
        <taxon>Bacteria</taxon>
        <taxon>Bacillati</taxon>
        <taxon>Actinomycetota</taxon>
        <taxon>Actinomycetes</taxon>
        <taxon>Kineosporiales</taxon>
        <taxon>Kineosporiaceae</taxon>
        <taxon>Kineosporia</taxon>
    </lineage>
</organism>
<proteinExistence type="predicted"/>
<sequence length="69" mass="7778">MSARIAEDGGEQYIVEFGVQVEGLKGTRNVQGDQHLAEMIAEDWRKVGESPIVVIRRIHVTDWEKVNDA</sequence>
<dbReference type="EMBL" id="JAJOMB010000003">
    <property type="protein sequence ID" value="MCD5310923.1"/>
    <property type="molecule type" value="Genomic_DNA"/>
</dbReference>
<reference evidence="1" key="1">
    <citation type="submission" date="2021-11" db="EMBL/GenBank/DDBJ databases">
        <title>Streptomyces corallinus and Kineosporia corallina sp. nov., two new coral-derived marine actinobacteria.</title>
        <authorList>
            <person name="Buangrab K."/>
            <person name="Sutthacheep M."/>
            <person name="Yeemin T."/>
            <person name="Harunari E."/>
            <person name="Igarashi Y."/>
            <person name="Sripreechasak P."/>
            <person name="Kanchanasin P."/>
            <person name="Tanasupawat S."/>
            <person name="Phongsopitanun W."/>
        </authorList>
    </citation>
    <scope>NUCLEOTIDE SEQUENCE</scope>
    <source>
        <strain evidence="1">JCM 31032</strain>
    </source>
</reference>
<gene>
    <name evidence="1" type="ORF">LR394_08450</name>
</gene>
<dbReference type="RefSeq" id="WP_231440099.1">
    <property type="nucleotide sequence ID" value="NZ_JAJOMB010000003.1"/>
</dbReference>
<protein>
    <submittedName>
        <fullName evidence="1">Uncharacterized protein</fullName>
    </submittedName>
</protein>
<dbReference type="AlphaFoldDB" id="A0A9X1ND99"/>
<evidence type="ECO:0000313" key="1">
    <source>
        <dbReference type="EMBL" id="MCD5310923.1"/>
    </source>
</evidence>
<comment type="caution">
    <text evidence="1">The sequence shown here is derived from an EMBL/GenBank/DDBJ whole genome shotgun (WGS) entry which is preliminary data.</text>
</comment>
<accession>A0A9X1ND99</accession>
<dbReference type="Proteomes" id="UP001138997">
    <property type="component" value="Unassembled WGS sequence"/>
</dbReference>
<keyword evidence="2" id="KW-1185">Reference proteome</keyword>
<name>A0A9X1ND99_9ACTN</name>